<comment type="caution">
    <text evidence="1">The sequence shown here is derived from an EMBL/GenBank/DDBJ whole genome shotgun (WGS) entry which is preliminary data.</text>
</comment>
<proteinExistence type="predicted"/>
<keyword evidence="2" id="KW-1185">Reference proteome</keyword>
<evidence type="ECO:0000313" key="2">
    <source>
        <dbReference type="Proteomes" id="UP001165960"/>
    </source>
</evidence>
<accession>A0ACC2RGW7</accession>
<dbReference type="Proteomes" id="UP001165960">
    <property type="component" value="Unassembled WGS sequence"/>
</dbReference>
<organism evidence="1 2">
    <name type="scientific">Entomophthora muscae</name>
    <dbReference type="NCBI Taxonomy" id="34485"/>
    <lineage>
        <taxon>Eukaryota</taxon>
        <taxon>Fungi</taxon>
        <taxon>Fungi incertae sedis</taxon>
        <taxon>Zoopagomycota</taxon>
        <taxon>Entomophthoromycotina</taxon>
        <taxon>Entomophthoromycetes</taxon>
        <taxon>Entomophthorales</taxon>
        <taxon>Entomophthoraceae</taxon>
        <taxon>Entomophthora</taxon>
    </lineage>
</organism>
<evidence type="ECO:0000313" key="1">
    <source>
        <dbReference type="EMBL" id="KAJ9049301.1"/>
    </source>
</evidence>
<protein>
    <submittedName>
        <fullName evidence="1">Vacuolar protein sorting-associated protein 68</fullName>
    </submittedName>
</protein>
<name>A0ACC2RGW7_9FUNG</name>
<gene>
    <name evidence="1" type="primary">VPS68_3</name>
    <name evidence="1" type="ORF">DSO57_1025900</name>
</gene>
<reference evidence="1" key="1">
    <citation type="submission" date="2022-04" db="EMBL/GenBank/DDBJ databases">
        <title>Genome of the entomopathogenic fungus Entomophthora muscae.</title>
        <authorList>
            <person name="Elya C."/>
            <person name="Lovett B.R."/>
            <person name="Lee E."/>
            <person name="Macias A.M."/>
            <person name="Hajek A.E."/>
            <person name="De Bivort B.L."/>
            <person name="Kasson M.T."/>
            <person name="De Fine Licht H.H."/>
            <person name="Stajich J.E."/>
        </authorList>
    </citation>
    <scope>NUCLEOTIDE SEQUENCE</scope>
    <source>
        <strain evidence="1">Berkeley</strain>
    </source>
</reference>
<sequence>MDFDKPRGPFICPMLSFDLRFLGNKRRNFLVYLSGILFAISWWVFIDAIVSSHLSSDTQSRPYIEDYIVGSISTIGMSIVNSLDPSLIKGESFTYSGSSLAWKARLILFFGITANAGACIGAITIACIKYYLKTTSVAYVGTALIIQTFGILASCIILWIAQSMENEGLYSIVLS</sequence>
<dbReference type="EMBL" id="QTSX02007248">
    <property type="protein sequence ID" value="KAJ9049301.1"/>
    <property type="molecule type" value="Genomic_DNA"/>
</dbReference>